<reference evidence="2 3" key="1">
    <citation type="journal article" date="2021" name="Elife">
        <title>Chloroplast acquisition without the gene transfer in kleptoplastic sea slugs, Plakobranchus ocellatus.</title>
        <authorList>
            <person name="Maeda T."/>
            <person name="Takahashi S."/>
            <person name="Yoshida T."/>
            <person name="Shimamura S."/>
            <person name="Takaki Y."/>
            <person name="Nagai Y."/>
            <person name="Toyoda A."/>
            <person name="Suzuki Y."/>
            <person name="Arimoto A."/>
            <person name="Ishii H."/>
            <person name="Satoh N."/>
            <person name="Nishiyama T."/>
            <person name="Hasebe M."/>
            <person name="Maruyama T."/>
            <person name="Minagawa J."/>
            <person name="Obokata J."/>
            <person name="Shigenobu S."/>
        </authorList>
    </citation>
    <scope>NUCLEOTIDE SEQUENCE [LARGE SCALE GENOMIC DNA]</scope>
</reference>
<gene>
    <name evidence="2" type="ORF">PoB_004775400</name>
</gene>
<dbReference type="EMBL" id="BLXT01005251">
    <property type="protein sequence ID" value="GFO21249.1"/>
    <property type="molecule type" value="Genomic_DNA"/>
</dbReference>
<feature type="region of interest" description="Disordered" evidence="1">
    <location>
        <begin position="61"/>
        <end position="92"/>
    </location>
</feature>
<proteinExistence type="predicted"/>
<organism evidence="2 3">
    <name type="scientific">Plakobranchus ocellatus</name>
    <dbReference type="NCBI Taxonomy" id="259542"/>
    <lineage>
        <taxon>Eukaryota</taxon>
        <taxon>Metazoa</taxon>
        <taxon>Spiralia</taxon>
        <taxon>Lophotrochozoa</taxon>
        <taxon>Mollusca</taxon>
        <taxon>Gastropoda</taxon>
        <taxon>Heterobranchia</taxon>
        <taxon>Euthyneura</taxon>
        <taxon>Panpulmonata</taxon>
        <taxon>Sacoglossa</taxon>
        <taxon>Placobranchoidea</taxon>
        <taxon>Plakobranchidae</taxon>
        <taxon>Plakobranchus</taxon>
    </lineage>
</organism>
<evidence type="ECO:0000256" key="1">
    <source>
        <dbReference type="SAM" id="MobiDB-lite"/>
    </source>
</evidence>
<comment type="caution">
    <text evidence="2">The sequence shown here is derived from an EMBL/GenBank/DDBJ whole genome shotgun (WGS) entry which is preliminary data.</text>
</comment>
<name>A0AAV4BQY5_9GAST</name>
<dbReference type="Proteomes" id="UP000735302">
    <property type="component" value="Unassembled WGS sequence"/>
</dbReference>
<keyword evidence="3" id="KW-1185">Reference proteome</keyword>
<accession>A0AAV4BQY5</accession>
<evidence type="ECO:0000313" key="3">
    <source>
        <dbReference type="Proteomes" id="UP000735302"/>
    </source>
</evidence>
<sequence>MVRVVKLTNFASASLRRSLSIVPKHFVSPDYINRYRHYQAVFDQVHNKVISDFKALRQAGARWRGSNPRQKSPYKSQGGLTSHCATNAPNIS</sequence>
<dbReference type="AlphaFoldDB" id="A0AAV4BQY5"/>
<protein>
    <submittedName>
        <fullName evidence="2">Uncharacterized protein</fullName>
    </submittedName>
</protein>
<feature type="compositionally biased region" description="Polar residues" evidence="1">
    <location>
        <begin position="67"/>
        <end position="92"/>
    </location>
</feature>
<evidence type="ECO:0000313" key="2">
    <source>
        <dbReference type="EMBL" id="GFO21249.1"/>
    </source>
</evidence>